<evidence type="ECO:0000256" key="11">
    <source>
        <dbReference type="SAM" id="Phobius"/>
    </source>
</evidence>
<sequence length="253" mass="26190">MNTLAPPSRFGFAPWLGVSLLLHGALLGLPWLWFAGRSVPPPPRHQILALDLAGLVGTRQREASVGARAAHPPAPPPAAPRQPQTPAPTPAPRRAPPAPPAPPMAGVAALPAPAPAPSPVAPEVARPRPEPAPEVAPPGTADDTRLAQTIRAPRPPDEAAAIQQYLRVLRQAIQSRLVYPPEARALGAVGAPVIRFAITASGDIQPGSLSIQESSGYPVLDDKALAAALASAPLARPPKPMRVAIAVSFTREP</sequence>
<evidence type="ECO:0000256" key="6">
    <source>
        <dbReference type="ARBA" id="ARBA00022692"/>
    </source>
</evidence>
<feature type="transmembrane region" description="Helical" evidence="11">
    <location>
        <begin position="12"/>
        <end position="34"/>
    </location>
</feature>
<evidence type="ECO:0000256" key="10">
    <source>
        <dbReference type="SAM" id="MobiDB-lite"/>
    </source>
</evidence>
<dbReference type="SUPFAM" id="SSF74653">
    <property type="entry name" value="TolA/TonB C-terminal domain"/>
    <property type="match status" value="1"/>
</dbReference>
<name>A0ABT1BNG8_9BURK</name>
<feature type="region of interest" description="Disordered" evidence="10">
    <location>
        <begin position="61"/>
        <end position="142"/>
    </location>
</feature>
<proteinExistence type="inferred from homology"/>
<comment type="similarity">
    <text evidence="2">Belongs to the TonB family.</text>
</comment>
<evidence type="ECO:0000256" key="7">
    <source>
        <dbReference type="ARBA" id="ARBA00022927"/>
    </source>
</evidence>
<comment type="caution">
    <text evidence="13">The sequence shown here is derived from an EMBL/GenBank/DDBJ whole genome shotgun (WGS) entry which is preliminary data.</text>
</comment>
<dbReference type="Proteomes" id="UP001204851">
    <property type="component" value="Unassembled WGS sequence"/>
</dbReference>
<dbReference type="Gene3D" id="3.30.1150.10">
    <property type="match status" value="1"/>
</dbReference>
<gene>
    <name evidence="13" type="ORF">M0L44_13560</name>
</gene>
<reference evidence="13 14" key="1">
    <citation type="submission" date="2022-06" db="EMBL/GenBank/DDBJ databases">
        <title>Ideonella sp. NS12-5 Genome sequencing and assembly.</title>
        <authorList>
            <person name="Jung Y."/>
        </authorList>
    </citation>
    <scope>NUCLEOTIDE SEQUENCE [LARGE SCALE GENOMIC DNA]</scope>
    <source>
        <strain evidence="13 14">NS12-5</strain>
    </source>
</reference>
<protein>
    <submittedName>
        <fullName evidence="13">TonB family protein</fullName>
    </submittedName>
</protein>
<dbReference type="InterPro" id="IPR051045">
    <property type="entry name" value="TonB-dependent_transducer"/>
</dbReference>
<dbReference type="EMBL" id="JAMXMC010000007">
    <property type="protein sequence ID" value="MCO5977730.1"/>
    <property type="molecule type" value="Genomic_DNA"/>
</dbReference>
<evidence type="ECO:0000256" key="3">
    <source>
        <dbReference type="ARBA" id="ARBA00022448"/>
    </source>
</evidence>
<keyword evidence="9 11" id="KW-0472">Membrane</keyword>
<evidence type="ECO:0000256" key="2">
    <source>
        <dbReference type="ARBA" id="ARBA00006555"/>
    </source>
</evidence>
<accession>A0ABT1BNG8</accession>
<keyword evidence="4" id="KW-1003">Cell membrane</keyword>
<comment type="subcellular location">
    <subcellularLocation>
        <location evidence="1">Cell inner membrane</location>
        <topology evidence="1">Single-pass membrane protein</topology>
        <orientation evidence="1">Periplasmic side</orientation>
    </subcellularLocation>
</comment>
<dbReference type="RefSeq" id="WP_252770229.1">
    <property type="nucleotide sequence ID" value="NZ_JAMXMC010000007.1"/>
</dbReference>
<evidence type="ECO:0000256" key="1">
    <source>
        <dbReference type="ARBA" id="ARBA00004383"/>
    </source>
</evidence>
<dbReference type="PROSITE" id="PS52015">
    <property type="entry name" value="TONB_CTD"/>
    <property type="match status" value="1"/>
</dbReference>
<dbReference type="NCBIfam" id="TIGR01352">
    <property type="entry name" value="tonB_Cterm"/>
    <property type="match status" value="1"/>
</dbReference>
<dbReference type="Pfam" id="PF03544">
    <property type="entry name" value="TonB_C"/>
    <property type="match status" value="1"/>
</dbReference>
<dbReference type="InterPro" id="IPR006260">
    <property type="entry name" value="TonB/TolA_C"/>
</dbReference>
<keyword evidence="3" id="KW-0813">Transport</keyword>
<evidence type="ECO:0000313" key="13">
    <source>
        <dbReference type="EMBL" id="MCO5977730.1"/>
    </source>
</evidence>
<feature type="domain" description="TonB C-terminal" evidence="12">
    <location>
        <begin position="164"/>
        <end position="253"/>
    </location>
</feature>
<keyword evidence="5" id="KW-0997">Cell inner membrane</keyword>
<keyword evidence="6 11" id="KW-0812">Transmembrane</keyword>
<keyword evidence="8 11" id="KW-1133">Transmembrane helix</keyword>
<evidence type="ECO:0000256" key="4">
    <source>
        <dbReference type="ARBA" id="ARBA00022475"/>
    </source>
</evidence>
<organism evidence="13 14">
    <name type="scientific">Ideonella oryzae</name>
    <dbReference type="NCBI Taxonomy" id="2937441"/>
    <lineage>
        <taxon>Bacteria</taxon>
        <taxon>Pseudomonadati</taxon>
        <taxon>Pseudomonadota</taxon>
        <taxon>Betaproteobacteria</taxon>
        <taxon>Burkholderiales</taxon>
        <taxon>Sphaerotilaceae</taxon>
        <taxon>Ideonella</taxon>
    </lineage>
</organism>
<dbReference type="PANTHER" id="PTHR33446">
    <property type="entry name" value="PROTEIN TONB-RELATED"/>
    <property type="match status" value="1"/>
</dbReference>
<evidence type="ECO:0000256" key="8">
    <source>
        <dbReference type="ARBA" id="ARBA00022989"/>
    </source>
</evidence>
<keyword evidence="14" id="KW-1185">Reference proteome</keyword>
<feature type="compositionally biased region" description="Pro residues" evidence="10">
    <location>
        <begin position="72"/>
        <end position="103"/>
    </location>
</feature>
<evidence type="ECO:0000313" key="14">
    <source>
        <dbReference type="Proteomes" id="UP001204851"/>
    </source>
</evidence>
<evidence type="ECO:0000259" key="12">
    <source>
        <dbReference type="PROSITE" id="PS52015"/>
    </source>
</evidence>
<evidence type="ECO:0000256" key="5">
    <source>
        <dbReference type="ARBA" id="ARBA00022519"/>
    </source>
</evidence>
<evidence type="ECO:0000256" key="9">
    <source>
        <dbReference type="ARBA" id="ARBA00023136"/>
    </source>
</evidence>
<dbReference type="InterPro" id="IPR037682">
    <property type="entry name" value="TonB_C"/>
</dbReference>
<keyword evidence="7" id="KW-0653">Protein transport</keyword>